<evidence type="ECO:0000313" key="5">
    <source>
        <dbReference type="Proteomes" id="UP000284640"/>
    </source>
</evidence>
<evidence type="ECO:0000313" key="2">
    <source>
        <dbReference type="EMBL" id="RGL12474.1"/>
    </source>
</evidence>
<dbReference type="AlphaFoldDB" id="A0A3E4R065"/>
<evidence type="ECO:0008006" key="6">
    <source>
        <dbReference type="Google" id="ProtNLM"/>
    </source>
</evidence>
<evidence type="ECO:0000256" key="1">
    <source>
        <dbReference type="SAM" id="Phobius"/>
    </source>
</evidence>
<accession>A0A3E4R065</accession>
<keyword evidence="1" id="KW-1133">Transmembrane helix</keyword>
<dbReference type="Proteomes" id="UP000260795">
    <property type="component" value="Unassembled WGS sequence"/>
</dbReference>
<evidence type="ECO:0000313" key="3">
    <source>
        <dbReference type="EMBL" id="RHE59576.1"/>
    </source>
</evidence>
<comment type="caution">
    <text evidence="2">The sequence shown here is derived from an EMBL/GenBank/DDBJ whole genome shotgun (WGS) entry which is preliminary data.</text>
</comment>
<evidence type="ECO:0000313" key="4">
    <source>
        <dbReference type="Proteomes" id="UP000260795"/>
    </source>
</evidence>
<dbReference type="EMBL" id="QSRK01000019">
    <property type="protein sequence ID" value="RGL12474.1"/>
    <property type="molecule type" value="Genomic_DNA"/>
</dbReference>
<keyword evidence="1" id="KW-0472">Membrane</keyword>
<dbReference type="Proteomes" id="UP000284640">
    <property type="component" value="Unassembled WGS sequence"/>
</dbReference>
<reference evidence="4 5" key="1">
    <citation type="submission" date="2018-08" db="EMBL/GenBank/DDBJ databases">
        <title>A genome reference for cultivated species of the human gut microbiota.</title>
        <authorList>
            <person name="Zou Y."/>
            <person name="Xue W."/>
            <person name="Luo G."/>
        </authorList>
    </citation>
    <scope>NUCLEOTIDE SEQUENCE [LARGE SCALE GENOMIC DNA]</scope>
    <source>
        <strain evidence="3 5">AM27-46</strain>
        <strain evidence="2 4">TF08-13</strain>
    </source>
</reference>
<protein>
    <recommendedName>
        <fullName evidence="6">Transmembrane protein</fullName>
    </recommendedName>
</protein>
<keyword evidence="1" id="KW-0812">Transmembrane</keyword>
<organism evidence="2 4">
    <name type="scientific">Bacteroides uniformis</name>
    <dbReference type="NCBI Taxonomy" id="820"/>
    <lineage>
        <taxon>Bacteria</taxon>
        <taxon>Pseudomonadati</taxon>
        <taxon>Bacteroidota</taxon>
        <taxon>Bacteroidia</taxon>
        <taxon>Bacteroidales</taxon>
        <taxon>Bacteroidaceae</taxon>
        <taxon>Bacteroides</taxon>
    </lineage>
</organism>
<proteinExistence type="predicted"/>
<feature type="transmembrane region" description="Helical" evidence="1">
    <location>
        <begin position="6"/>
        <end position="23"/>
    </location>
</feature>
<gene>
    <name evidence="3" type="ORF">DW729_11400</name>
    <name evidence="2" type="ORF">DXC80_12660</name>
</gene>
<name>A0A3E4R065_BACUN</name>
<dbReference type="EMBL" id="QSKL01000009">
    <property type="protein sequence ID" value="RHE59576.1"/>
    <property type="molecule type" value="Genomic_DNA"/>
</dbReference>
<sequence>MKFGDVIFKTLLFIVLFLFCIYLEQTIFLEIFALTDNNMLTVLPSPRLGNEEVCKVSVTNCSEAVKK</sequence>